<proteinExistence type="inferred from homology"/>
<dbReference type="SMART" id="SM00905">
    <property type="entry name" value="FolB"/>
    <property type="match status" value="1"/>
</dbReference>
<dbReference type="PANTHER" id="PTHR42844">
    <property type="entry name" value="DIHYDRONEOPTERIN ALDOLASE 1-RELATED"/>
    <property type="match status" value="1"/>
</dbReference>
<evidence type="ECO:0000313" key="8">
    <source>
        <dbReference type="EMBL" id="MBB6398106.1"/>
    </source>
</evidence>
<dbReference type="InterPro" id="IPR043133">
    <property type="entry name" value="GTP-CH-I_C/QueF"/>
</dbReference>
<dbReference type="GO" id="GO:0004150">
    <property type="term" value="F:dihydroneopterin aldolase activity"/>
    <property type="evidence" value="ECO:0007669"/>
    <property type="project" value="UniProtKB-UniRule"/>
</dbReference>
<dbReference type="NCBIfam" id="TIGR00525">
    <property type="entry name" value="folB"/>
    <property type="match status" value="1"/>
</dbReference>
<dbReference type="AlphaFoldDB" id="A0A7X0G2J8"/>
<dbReference type="GO" id="GO:0005737">
    <property type="term" value="C:cytoplasm"/>
    <property type="evidence" value="ECO:0007669"/>
    <property type="project" value="TreeGrafter"/>
</dbReference>
<comment type="caution">
    <text evidence="8">The sequence shown here is derived from an EMBL/GenBank/DDBJ whole genome shotgun (WGS) entry which is preliminary data.</text>
</comment>
<protein>
    <recommendedName>
        <fullName evidence="6">7,8-dihydroneopterin aldolase</fullName>
        <ecNumber evidence="6">4.1.2.25</ecNumber>
    </recommendedName>
</protein>
<comment type="similarity">
    <text evidence="3 6">Belongs to the DHNA family.</text>
</comment>
<dbReference type="SUPFAM" id="SSF55620">
    <property type="entry name" value="Tetrahydrobiopterin biosynthesis enzymes-like"/>
    <property type="match status" value="1"/>
</dbReference>
<dbReference type="EC" id="4.1.2.25" evidence="6"/>
<keyword evidence="9" id="KW-1185">Reference proteome</keyword>
<evidence type="ECO:0000256" key="2">
    <source>
        <dbReference type="ARBA" id="ARBA00005013"/>
    </source>
</evidence>
<dbReference type="UniPathway" id="UPA00077">
    <property type="reaction ID" value="UER00154"/>
</dbReference>
<gene>
    <name evidence="8" type="ORF">BKA00_005020</name>
</gene>
<comment type="pathway">
    <text evidence="2 6">Cofactor biosynthesis; tetrahydrofolate biosynthesis; 2-amino-4-hydroxy-6-hydroxymethyl-7,8-dihydropteridine diphosphate from 7,8-dihydroneopterin triphosphate: step 3/4.</text>
</comment>
<dbReference type="PANTHER" id="PTHR42844:SF1">
    <property type="entry name" value="DIHYDRONEOPTERIN ALDOLASE 1-RELATED"/>
    <property type="match status" value="1"/>
</dbReference>
<accession>A0A7X0G2J8</accession>
<comment type="catalytic activity">
    <reaction evidence="1 6">
        <text>7,8-dihydroneopterin = 6-hydroxymethyl-7,8-dihydropterin + glycolaldehyde</text>
        <dbReference type="Rhea" id="RHEA:10540"/>
        <dbReference type="ChEBI" id="CHEBI:17001"/>
        <dbReference type="ChEBI" id="CHEBI:17071"/>
        <dbReference type="ChEBI" id="CHEBI:44841"/>
        <dbReference type="EC" id="4.1.2.25"/>
    </reaction>
</comment>
<dbReference type="EMBL" id="JACHMQ010000001">
    <property type="protein sequence ID" value="MBB6398106.1"/>
    <property type="molecule type" value="Genomic_DNA"/>
</dbReference>
<evidence type="ECO:0000256" key="5">
    <source>
        <dbReference type="ARBA" id="ARBA00023239"/>
    </source>
</evidence>
<evidence type="ECO:0000256" key="3">
    <source>
        <dbReference type="ARBA" id="ARBA00005708"/>
    </source>
</evidence>
<keyword evidence="5 6" id="KW-0456">Lyase</keyword>
<evidence type="ECO:0000256" key="6">
    <source>
        <dbReference type="RuleBase" id="RU362079"/>
    </source>
</evidence>
<dbReference type="FunFam" id="3.30.1130.10:FF:000003">
    <property type="entry name" value="7,8-dihydroneopterin aldolase"/>
    <property type="match status" value="1"/>
</dbReference>
<dbReference type="InterPro" id="IPR006156">
    <property type="entry name" value="Dihydroneopterin_aldolase"/>
</dbReference>
<sequence>MTLDRIELRGLRARGRHGCLPAERDLGQEFVVDAVLGLDTRPAAEGDDLSRTVDYGTLAGRLVAAVEGEPLNLLETLADRLAKICLEDRLVSEVEITVHKPSAPIPHPFADVAVKITRSRP</sequence>
<feature type="domain" description="Dihydroneopterin aldolase/epimerase" evidence="7">
    <location>
        <begin position="6"/>
        <end position="118"/>
    </location>
</feature>
<organism evidence="8 9">
    <name type="scientific">Actinomadura coerulea</name>
    <dbReference type="NCBI Taxonomy" id="46159"/>
    <lineage>
        <taxon>Bacteria</taxon>
        <taxon>Bacillati</taxon>
        <taxon>Actinomycetota</taxon>
        <taxon>Actinomycetes</taxon>
        <taxon>Streptosporangiales</taxon>
        <taxon>Thermomonosporaceae</taxon>
        <taxon>Actinomadura</taxon>
    </lineage>
</organism>
<reference evidence="8 9" key="1">
    <citation type="submission" date="2020-08" db="EMBL/GenBank/DDBJ databases">
        <title>Sequencing the genomes of 1000 actinobacteria strains.</title>
        <authorList>
            <person name="Klenk H.-P."/>
        </authorList>
    </citation>
    <scope>NUCLEOTIDE SEQUENCE [LARGE SCALE GENOMIC DNA]</scope>
    <source>
        <strain evidence="8 9">DSM 43675</strain>
    </source>
</reference>
<evidence type="ECO:0000313" key="9">
    <source>
        <dbReference type="Proteomes" id="UP000546324"/>
    </source>
</evidence>
<dbReference type="RefSeq" id="WP_185028816.1">
    <property type="nucleotide sequence ID" value="NZ_JACHMQ010000001.1"/>
</dbReference>
<keyword evidence="4 6" id="KW-0289">Folate biosynthesis</keyword>
<evidence type="ECO:0000256" key="4">
    <source>
        <dbReference type="ARBA" id="ARBA00022909"/>
    </source>
</evidence>
<evidence type="ECO:0000256" key="1">
    <source>
        <dbReference type="ARBA" id="ARBA00001353"/>
    </source>
</evidence>
<dbReference type="NCBIfam" id="TIGR00526">
    <property type="entry name" value="folB_dom"/>
    <property type="match status" value="1"/>
</dbReference>
<dbReference type="InterPro" id="IPR006157">
    <property type="entry name" value="FolB_dom"/>
</dbReference>
<dbReference type="GO" id="GO:0046656">
    <property type="term" value="P:folic acid biosynthetic process"/>
    <property type="evidence" value="ECO:0007669"/>
    <property type="project" value="UniProtKB-UniRule"/>
</dbReference>
<dbReference type="GO" id="GO:0046654">
    <property type="term" value="P:tetrahydrofolate biosynthetic process"/>
    <property type="evidence" value="ECO:0007669"/>
    <property type="project" value="UniProtKB-UniRule"/>
</dbReference>
<dbReference type="Proteomes" id="UP000546324">
    <property type="component" value="Unassembled WGS sequence"/>
</dbReference>
<dbReference type="Pfam" id="PF02152">
    <property type="entry name" value="FolB"/>
    <property type="match status" value="1"/>
</dbReference>
<dbReference type="Gene3D" id="3.30.1130.10">
    <property type="match status" value="1"/>
</dbReference>
<dbReference type="CDD" id="cd00534">
    <property type="entry name" value="DHNA_DHNTPE"/>
    <property type="match status" value="1"/>
</dbReference>
<name>A0A7X0G2J8_9ACTN</name>
<comment type="function">
    <text evidence="6">Catalyzes the conversion of 7,8-dihydroneopterin to 6-hydroxymethyl-7,8-dihydropterin.</text>
</comment>
<evidence type="ECO:0000259" key="7">
    <source>
        <dbReference type="SMART" id="SM00905"/>
    </source>
</evidence>